<evidence type="ECO:0000256" key="6">
    <source>
        <dbReference type="RuleBase" id="RU363034"/>
    </source>
</evidence>
<protein>
    <submittedName>
        <fullName evidence="10">Gilatoxin-like</fullName>
    </submittedName>
</protein>
<dbReference type="PRINTS" id="PR00722">
    <property type="entry name" value="CHYMOTRYPSIN"/>
</dbReference>
<comment type="similarity">
    <text evidence="1">Belongs to the peptidase S1 family. Snake venom subfamily.</text>
</comment>
<dbReference type="InterPro" id="IPR009003">
    <property type="entry name" value="Peptidase_S1_PA"/>
</dbReference>
<sequence length="268" mass="29249">MGLTRLRTFFLLLTLSFVSAGRNRIIGGEVCSESEHPWLVLLYDANGPYCSGILLNNNWVITAAHCYIRGEIQLRFGVHNRENPRGDEQLRVGADIVCCPDNNCCSNPSYTVECPRDSECTKADDDIMLIQLNSSVVYNDYIRPIALPTEPAPVGTTCKVMGWGSITTPEETYPHVPYCVDIEILNDAVCEAAYPWWEGSCHTFCAGVLEGGKDSCRGDSGGPLICDGELQGIVSFGGFPCAEPLEPGIYAKVFSYNAWIQNVTGGSS</sequence>
<evidence type="ECO:0000256" key="7">
    <source>
        <dbReference type="SAM" id="SignalP"/>
    </source>
</evidence>
<dbReference type="InParanoid" id="A0A6J0V3S0"/>
<dbReference type="RefSeq" id="XP_020667571.2">
    <property type="nucleotide sequence ID" value="XM_020811912.2"/>
</dbReference>
<dbReference type="AlphaFoldDB" id="A0A6J0V3S0"/>
<dbReference type="GeneID" id="110089097"/>
<dbReference type="GO" id="GO:0030141">
    <property type="term" value="C:secretory granule"/>
    <property type="evidence" value="ECO:0007669"/>
    <property type="project" value="TreeGrafter"/>
</dbReference>
<feature type="chain" id="PRO_5046608106" evidence="7">
    <location>
        <begin position="21"/>
        <end position="268"/>
    </location>
</feature>
<keyword evidence="3 6" id="KW-0378">Hydrolase</keyword>
<dbReference type="PROSITE" id="PS00135">
    <property type="entry name" value="TRYPSIN_SER"/>
    <property type="match status" value="1"/>
</dbReference>
<dbReference type="KEGG" id="pvt:110089097"/>
<evidence type="ECO:0000256" key="4">
    <source>
        <dbReference type="ARBA" id="ARBA00022825"/>
    </source>
</evidence>
<evidence type="ECO:0000313" key="10">
    <source>
        <dbReference type="RefSeq" id="XP_020667571.2"/>
    </source>
</evidence>
<dbReference type="GO" id="GO:0005576">
    <property type="term" value="C:extracellular region"/>
    <property type="evidence" value="ECO:0007669"/>
    <property type="project" value="UniProtKB-ARBA"/>
</dbReference>
<dbReference type="Pfam" id="PF00089">
    <property type="entry name" value="Trypsin"/>
    <property type="match status" value="1"/>
</dbReference>
<dbReference type="PANTHER" id="PTHR24271">
    <property type="entry name" value="KALLIKREIN-RELATED"/>
    <property type="match status" value="1"/>
</dbReference>
<keyword evidence="9" id="KW-1185">Reference proteome</keyword>
<dbReference type="Proteomes" id="UP001652642">
    <property type="component" value="Chromosome 9"/>
</dbReference>
<evidence type="ECO:0000313" key="9">
    <source>
        <dbReference type="Proteomes" id="UP001652642"/>
    </source>
</evidence>
<keyword evidence="4 6" id="KW-0720">Serine protease</keyword>
<evidence type="ECO:0000256" key="3">
    <source>
        <dbReference type="ARBA" id="ARBA00022801"/>
    </source>
</evidence>
<dbReference type="InterPro" id="IPR001314">
    <property type="entry name" value="Peptidase_S1A"/>
</dbReference>
<keyword evidence="5" id="KW-1015">Disulfide bond</keyword>
<organism evidence="9 10">
    <name type="scientific">Pogona vitticeps</name>
    <name type="common">central bearded dragon</name>
    <dbReference type="NCBI Taxonomy" id="103695"/>
    <lineage>
        <taxon>Eukaryota</taxon>
        <taxon>Metazoa</taxon>
        <taxon>Chordata</taxon>
        <taxon>Craniata</taxon>
        <taxon>Vertebrata</taxon>
        <taxon>Euteleostomi</taxon>
        <taxon>Lepidosauria</taxon>
        <taxon>Squamata</taxon>
        <taxon>Bifurcata</taxon>
        <taxon>Unidentata</taxon>
        <taxon>Episquamata</taxon>
        <taxon>Toxicofera</taxon>
        <taxon>Iguania</taxon>
        <taxon>Acrodonta</taxon>
        <taxon>Agamidae</taxon>
        <taxon>Amphibolurinae</taxon>
        <taxon>Pogona</taxon>
    </lineage>
</organism>
<dbReference type="PANTHER" id="PTHR24271:SF47">
    <property type="entry name" value="KALLIKREIN-1"/>
    <property type="match status" value="1"/>
</dbReference>
<feature type="domain" description="Peptidase S1" evidence="8">
    <location>
        <begin position="25"/>
        <end position="265"/>
    </location>
</feature>
<dbReference type="SUPFAM" id="SSF50494">
    <property type="entry name" value="Trypsin-like serine proteases"/>
    <property type="match status" value="1"/>
</dbReference>
<evidence type="ECO:0000256" key="1">
    <source>
        <dbReference type="ARBA" id="ARBA00009228"/>
    </source>
</evidence>
<dbReference type="PROSITE" id="PS00134">
    <property type="entry name" value="TRYPSIN_HIS"/>
    <property type="match status" value="1"/>
</dbReference>
<dbReference type="PROSITE" id="PS50240">
    <property type="entry name" value="TRYPSIN_DOM"/>
    <property type="match status" value="1"/>
</dbReference>
<gene>
    <name evidence="10" type="primary">LOC110089097</name>
</gene>
<evidence type="ECO:0000256" key="5">
    <source>
        <dbReference type="ARBA" id="ARBA00023157"/>
    </source>
</evidence>
<reference evidence="10" key="1">
    <citation type="submission" date="2025-08" db="UniProtKB">
        <authorList>
            <consortium name="RefSeq"/>
        </authorList>
    </citation>
    <scope>IDENTIFICATION</scope>
</reference>
<dbReference type="GO" id="GO:0004252">
    <property type="term" value="F:serine-type endopeptidase activity"/>
    <property type="evidence" value="ECO:0007669"/>
    <property type="project" value="InterPro"/>
</dbReference>
<dbReference type="GO" id="GO:0006508">
    <property type="term" value="P:proteolysis"/>
    <property type="evidence" value="ECO:0007669"/>
    <property type="project" value="UniProtKB-KW"/>
</dbReference>
<dbReference type="Gene3D" id="2.40.10.10">
    <property type="entry name" value="Trypsin-like serine proteases"/>
    <property type="match status" value="2"/>
</dbReference>
<dbReference type="OrthoDB" id="546450at2759"/>
<evidence type="ECO:0000256" key="2">
    <source>
        <dbReference type="ARBA" id="ARBA00022670"/>
    </source>
</evidence>
<dbReference type="InterPro" id="IPR033116">
    <property type="entry name" value="TRYPSIN_SER"/>
</dbReference>
<evidence type="ECO:0000259" key="8">
    <source>
        <dbReference type="PROSITE" id="PS50240"/>
    </source>
</evidence>
<keyword evidence="2 6" id="KW-0645">Protease</keyword>
<dbReference type="CDD" id="cd00190">
    <property type="entry name" value="Tryp_SPc"/>
    <property type="match status" value="1"/>
</dbReference>
<accession>A0A6J0V3S0</accession>
<dbReference type="InterPro" id="IPR001254">
    <property type="entry name" value="Trypsin_dom"/>
</dbReference>
<keyword evidence="7" id="KW-0732">Signal</keyword>
<name>A0A6J0V3S0_9SAUR</name>
<dbReference type="GO" id="GO:0090729">
    <property type="term" value="F:toxin activity"/>
    <property type="evidence" value="ECO:0007669"/>
    <property type="project" value="UniProtKB-KW"/>
</dbReference>
<dbReference type="SMART" id="SM00020">
    <property type="entry name" value="Tryp_SPc"/>
    <property type="match status" value="1"/>
</dbReference>
<feature type="signal peptide" evidence="7">
    <location>
        <begin position="1"/>
        <end position="20"/>
    </location>
</feature>
<dbReference type="InterPro" id="IPR018114">
    <property type="entry name" value="TRYPSIN_HIS"/>
</dbReference>
<proteinExistence type="inferred from homology"/>
<dbReference type="InterPro" id="IPR043504">
    <property type="entry name" value="Peptidase_S1_PA_chymotrypsin"/>
</dbReference>